<evidence type="ECO:0000256" key="6">
    <source>
        <dbReference type="ARBA" id="ARBA00023136"/>
    </source>
</evidence>
<comment type="subcellular location">
    <subcellularLocation>
        <location evidence="1">Golgi apparatus membrane</location>
        <topology evidence="1">Single-pass type II membrane protein</topology>
    </subcellularLocation>
</comment>
<dbReference type="Pfam" id="PF03567">
    <property type="entry name" value="Sulfotransfer_2"/>
    <property type="match status" value="1"/>
</dbReference>
<dbReference type="KEGG" id="ddu:GF1_21390"/>
<dbReference type="GO" id="GO:0016051">
    <property type="term" value="P:carbohydrate biosynthetic process"/>
    <property type="evidence" value="ECO:0007669"/>
    <property type="project" value="InterPro"/>
</dbReference>
<keyword evidence="2" id="KW-0808">Transferase</keyword>
<keyword evidence="4" id="KW-1133">Transmembrane helix</keyword>
<evidence type="ECO:0000313" key="9">
    <source>
        <dbReference type="Proteomes" id="UP001063350"/>
    </source>
</evidence>
<dbReference type="PANTHER" id="PTHR12137">
    <property type="entry name" value="CARBOHYDRATE SULFOTRANSFERASE"/>
    <property type="match status" value="1"/>
</dbReference>
<protein>
    <recommendedName>
        <fullName evidence="10">Sulfotransferase family protein</fullName>
    </recommendedName>
</protein>
<evidence type="ECO:0008006" key="10">
    <source>
        <dbReference type="Google" id="ProtNLM"/>
    </source>
</evidence>
<dbReference type="SUPFAM" id="SSF52540">
    <property type="entry name" value="P-loop containing nucleoside triphosphate hydrolases"/>
    <property type="match status" value="1"/>
</dbReference>
<evidence type="ECO:0000256" key="3">
    <source>
        <dbReference type="ARBA" id="ARBA00022692"/>
    </source>
</evidence>
<gene>
    <name evidence="8" type="ORF">GF1_21390</name>
</gene>
<sequence>MSGTTGKGPDMISHKYKCIFIHIPKCAGTSIEDALGHFDGYEGRDMQDHRSIRMIEPLSLDLALFLSKDNVMELAKRIYIARFHKNTNTNNKITVNRSQYSSYFKFTFVRNPWARIYSMYRNIMNDEIHMHNYGVDKNCTFNQFISKWAGKRMLRSQVHYLKNFKGEIPLDFIGRFENLDEDFKYVCRKIGACNISLPHKNKGSGGGYRAHYDEVSENIVANVYREEIELFGYSFHS</sequence>
<dbReference type="InterPro" id="IPR005331">
    <property type="entry name" value="Sulfotransferase"/>
</dbReference>
<dbReference type="InterPro" id="IPR027417">
    <property type="entry name" value="P-loop_NTPase"/>
</dbReference>
<evidence type="ECO:0000256" key="7">
    <source>
        <dbReference type="ARBA" id="ARBA00023180"/>
    </source>
</evidence>
<keyword evidence="3" id="KW-0812">Transmembrane</keyword>
<evidence type="ECO:0000256" key="1">
    <source>
        <dbReference type="ARBA" id="ARBA00004323"/>
    </source>
</evidence>
<name>A0A915XKV6_9BACT</name>
<reference evidence="8" key="1">
    <citation type="submission" date="2020-12" db="EMBL/GenBank/DDBJ databases">
        <title>Desulfobium dissulfuricans gen. nov., sp. nov., a novel mesophilic, sulfate-reducing bacterium isolated from a deep-sea hydrothermal vent.</title>
        <authorList>
            <person name="Hashimoto Y."/>
            <person name="Tame A."/>
            <person name="Sawayama S."/>
            <person name="Miyazaki J."/>
            <person name="Takai K."/>
            <person name="Nakagawa S."/>
        </authorList>
    </citation>
    <scope>NUCLEOTIDE SEQUENCE</scope>
    <source>
        <strain evidence="8">GF1</strain>
    </source>
</reference>
<dbReference type="EMBL" id="AP024233">
    <property type="protein sequence ID" value="BCO09763.1"/>
    <property type="molecule type" value="Genomic_DNA"/>
</dbReference>
<keyword evidence="5" id="KW-0333">Golgi apparatus</keyword>
<proteinExistence type="predicted"/>
<dbReference type="InterPro" id="IPR018011">
    <property type="entry name" value="Carb_sulfotrans_8-10"/>
</dbReference>
<dbReference type="GO" id="GO:0016020">
    <property type="term" value="C:membrane"/>
    <property type="evidence" value="ECO:0007669"/>
    <property type="project" value="InterPro"/>
</dbReference>
<dbReference type="RefSeq" id="WP_267926513.1">
    <property type="nucleotide sequence ID" value="NZ_AP024233.1"/>
</dbReference>
<dbReference type="AlphaFoldDB" id="A0A915XKV6"/>
<accession>A0A915XKV6</accession>
<dbReference type="Proteomes" id="UP001063350">
    <property type="component" value="Chromosome"/>
</dbReference>
<evidence type="ECO:0000256" key="2">
    <source>
        <dbReference type="ARBA" id="ARBA00022679"/>
    </source>
</evidence>
<evidence type="ECO:0000256" key="5">
    <source>
        <dbReference type="ARBA" id="ARBA00023034"/>
    </source>
</evidence>
<dbReference type="PANTHER" id="PTHR12137:SF54">
    <property type="entry name" value="CARBOHYDRATE SULFOTRANSFERASE"/>
    <property type="match status" value="1"/>
</dbReference>
<evidence type="ECO:0000256" key="4">
    <source>
        <dbReference type="ARBA" id="ARBA00022989"/>
    </source>
</evidence>
<dbReference type="Gene3D" id="3.40.50.300">
    <property type="entry name" value="P-loop containing nucleotide triphosphate hydrolases"/>
    <property type="match status" value="1"/>
</dbReference>
<dbReference type="GO" id="GO:0008146">
    <property type="term" value="F:sulfotransferase activity"/>
    <property type="evidence" value="ECO:0007669"/>
    <property type="project" value="InterPro"/>
</dbReference>
<keyword evidence="7" id="KW-0325">Glycoprotein</keyword>
<keyword evidence="6" id="KW-0472">Membrane</keyword>
<keyword evidence="9" id="KW-1185">Reference proteome</keyword>
<organism evidence="8 9">
    <name type="scientific">Desulfolithobacter dissulfuricans</name>
    <dbReference type="NCBI Taxonomy" id="2795293"/>
    <lineage>
        <taxon>Bacteria</taxon>
        <taxon>Pseudomonadati</taxon>
        <taxon>Thermodesulfobacteriota</taxon>
        <taxon>Desulfobulbia</taxon>
        <taxon>Desulfobulbales</taxon>
        <taxon>Desulfobulbaceae</taxon>
        <taxon>Desulfolithobacter</taxon>
    </lineage>
</organism>
<evidence type="ECO:0000313" key="8">
    <source>
        <dbReference type="EMBL" id="BCO09763.1"/>
    </source>
</evidence>